<keyword evidence="2" id="KW-0675">Receptor</keyword>
<dbReference type="EMBL" id="KJ186809">
    <property type="protein sequence ID" value="AIX97121.1"/>
    <property type="molecule type" value="mRNA"/>
</dbReference>
<dbReference type="Gene3D" id="3.40.50.2300">
    <property type="match status" value="2"/>
</dbReference>
<dbReference type="FunFam" id="3.40.50.2300:FF:000649">
    <property type="entry name" value="AGAP010272-PA-like protein"/>
    <property type="match status" value="1"/>
</dbReference>
<feature type="non-terminal residue" evidence="2">
    <location>
        <position position="375"/>
    </location>
</feature>
<gene>
    <name evidence="2" type="primary">ir5</name>
</gene>
<proteinExistence type="evidence at transcript level"/>
<feature type="chain" id="PRO_5007070934" evidence="1">
    <location>
        <begin position="35"/>
        <end position="375"/>
    </location>
</feature>
<keyword evidence="1" id="KW-0732">Signal</keyword>
<dbReference type="SUPFAM" id="SSF53822">
    <property type="entry name" value="Periplasmic binding protein-like I"/>
    <property type="match status" value="1"/>
</dbReference>
<feature type="non-terminal residue" evidence="2">
    <location>
        <position position="1"/>
    </location>
</feature>
<feature type="signal peptide" evidence="1">
    <location>
        <begin position="1"/>
        <end position="34"/>
    </location>
</feature>
<dbReference type="AlphaFoldDB" id="A0A0X8VAN4"/>
<evidence type="ECO:0000256" key="1">
    <source>
        <dbReference type="SAM" id="SignalP"/>
    </source>
</evidence>
<reference evidence="2" key="1">
    <citation type="submission" date="2014-01" db="EMBL/GenBank/DDBJ databases">
        <title>Identification of Chemosensory Gene Families in Rhyzopertha dominica (Coleoptera: Bostrichidae).</title>
        <authorList>
            <person name="Wang M."/>
            <person name="Diakite M.M."/>
        </authorList>
    </citation>
    <scope>NUCLEOTIDE SEQUENCE</scope>
</reference>
<name>A0A0X8VAN4_RHYDO</name>
<dbReference type="InterPro" id="IPR028082">
    <property type="entry name" value="Peripla_BP_I"/>
</dbReference>
<accession>A0A0X8VAN4</accession>
<organism evidence="2">
    <name type="scientific">Rhyzopertha dominica</name>
    <name type="common">Lesser grain borer</name>
    <name type="synonym">Synodendron dominica</name>
    <dbReference type="NCBI Taxonomy" id="92692"/>
    <lineage>
        <taxon>Eukaryota</taxon>
        <taxon>Metazoa</taxon>
        <taxon>Ecdysozoa</taxon>
        <taxon>Arthropoda</taxon>
        <taxon>Hexapoda</taxon>
        <taxon>Insecta</taxon>
        <taxon>Pterygota</taxon>
        <taxon>Neoptera</taxon>
        <taxon>Endopterygota</taxon>
        <taxon>Coleoptera</taxon>
        <taxon>Polyphaga</taxon>
        <taxon>Bostrichiformia</taxon>
        <taxon>Bostrichidae</taxon>
        <taxon>Dinoderinae</taxon>
        <taxon>Rhyzopertha</taxon>
    </lineage>
</organism>
<sequence>RTRPTPFPDFIMVMSCKLISCYCIIIVLICSVDAQSTQNVNVLFVNEEGNLVADRAVDVAVTYIKKNNKLGVNVDPARVVGNRSDASGLLDALCLKYNSMLEAQTPPHVVLDTTMTGLASETVKSFTAALGLPTISASFGQVGDLRQWRNLDESEMDYLIQIMPPADVIPEIVRTIVINQNITNAAILYDDSFVMDHKFKSLLQNVATRHIIAPITDGDNVADQLTQFRKLDIVNFFVLGSLSNIKRVLDAADGISFFNRKFAWHAITQDKGDLKCNCKNATIIYAKPVIDTLYQDRHGLIKTSYQLNAEPEIAAAFYFDLALHTFLAAKEMLAEGAWKRLNMSDYITCDDYDGKNAPKRTGLDLKSYFTKESTE</sequence>
<evidence type="ECO:0000313" key="2">
    <source>
        <dbReference type="EMBL" id="AIX97121.1"/>
    </source>
</evidence>
<protein>
    <submittedName>
        <fullName evidence="2">Ionotropic receptor 5</fullName>
    </submittedName>
</protein>